<dbReference type="PROSITE" id="PS00806">
    <property type="entry name" value="ALDOLASE_CLASS_II_2"/>
    <property type="match status" value="1"/>
</dbReference>
<comment type="caution">
    <text evidence="7">The sequence shown here is derived from an EMBL/GenBank/DDBJ whole genome shotgun (WGS) entry which is preliminary data.</text>
</comment>
<proteinExistence type="predicted"/>
<keyword evidence="2 6" id="KW-0862">Zinc</keyword>
<dbReference type="GO" id="GO:0006096">
    <property type="term" value="P:glycolytic process"/>
    <property type="evidence" value="ECO:0007669"/>
    <property type="project" value="InterPro"/>
</dbReference>
<dbReference type="NCBIfam" id="TIGR00167">
    <property type="entry name" value="cbbA"/>
    <property type="match status" value="1"/>
</dbReference>
<dbReference type="InterPro" id="IPR000771">
    <property type="entry name" value="FBA_II"/>
</dbReference>
<dbReference type="InterPro" id="IPR013785">
    <property type="entry name" value="Aldolase_TIM"/>
</dbReference>
<dbReference type="SUPFAM" id="SSF51569">
    <property type="entry name" value="Aldolase"/>
    <property type="match status" value="1"/>
</dbReference>
<dbReference type="InterPro" id="IPR011289">
    <property type="entry name" value="Fruc_bis_ald_class-2"/>
</dbReference>
<keyword evidence="1 6" id="KW-0479">Metal-binding</keyword>
<evidence type="ECO:0000256" key="5">
    <source>
        <dbReference type="PIRSR" id="PIRSR001359-2"/>
    </source>
</evidence>
<feature type="binding site" evidence="5">
    <location>
        <begin position="213"/>
        <end position="215"/>
    </location>
    <ligand>
        <name>dihydroxyacetone phosphate</name>
        <dbReference type="ChEBI" id="CHEBI:57642"/>
    </ligand>
</feature>
<feature type="binding site" evidence="5">
    <location>
        <position position="183"/>
    </location>
    <ligand>
        <name>dihydroxyacetone phosphate</name>
        <dbReference type="ChEBI" id="CHEBI:57642"/>
    </ligand>
</feature>
<accession>A0A133XVX2</accession>
<dbReference type="Proteomes" id="UP000070675">
    <property type="component" value="Unassembled WGS sequence"/>
</dbReference>
<dbReference type="STRING" id="1393034.HMPREF3192_00445"/>
<dbReference type="PANTHER" id="PTHR30304:SF0">
    <property type="entry name" value="D-TAGATOSE-1,6-BISPHOSPHATE ALDOLASE SUBUNIT GATY-RELATED"/>
    <property type="match status" value="1"/>
</dbReference>
<gene>
    <name evidence="7" type="ORF">HMPREF3192_00445</name>
</gene>
<evidence type="ECO:0000313" key="8">
    <source>
        <dbReference type="Proteomes" id="UP000070675"/>
    </source>
</evidence>
<feature type="binding site" evidence="6">
    <location>
        <position position="182"/>
    </location>
    <ligand>
        <name>Zn(2+)</name>
        <dbReference type="ChEBI" id="CHEBI:29105"/>
        <label>1</label>
        <note>catalytic</note>
    </ligand>
</feature>
<organism evidence="7 8">
    <name type="scientific">Atopobium deltae</name>
    <dbReference type="NCBI Taxonomy" id="1393034"/>
    <lineage>
        <taxon>Bacteria</taxon>
        <taxon>Bacillati</taxon>
        <taxon>Actinomycetota</taxon>
        <taxon>Coriobacteriia</taxon>
        <taxon>Coriobacteriales</taxon>
        <taxon>Atopobiaceae</taxon>
        <taxon>Atopobium</taxon>
    </lineage>
</organism>
<reference evidence="8" key="1">
    <citation type="submission" date="2016-01" db="EMBL/GenBank/DDBJ databases">
        <authorList>
            <person name="Mitreva M."/>
            <person name="Pepin K.H."/>
            <person name="Mihindukulasuriya K.A."/>
            <person name="Fulton R."/>
            <person name="Fronick C."/>
            <person name="O'Laughlin M."/>
            <person name="Miner T."/>
            <person name="Herter B."/>
            <person name="Rosa B.A."/>
            <person name="Cordes M."/>
            <person name="Tomlinson C."/>
            <person name="Wollam A."/>
            <person name="Palsikar V.B."/>
            <person name="Mardis E.R."/>
            <person name="Wilson R.K."/>
        </authorList>
    </citation>
    <scope>NUCLEOTIDE SEQUENCE [LARGE SCALE GENOMIC DNA]</scope>
    <source>
        <strain evidence="8">DNF00019</strain>
    </source>
</reference>
<evidence type="ECO:0000256" key="3">
    <source>
        <dbReference type="ARBA" id="ARBA00023239"/>
    </source>
</evidence>
<evidence type="ECO:0000256" key="6">
    <source>
        <dbReference type="PIRSR" id="PIRSR001359-3"/>
    </source>
</evidence>
<dbReference type="NCBIfam" id="TIGR01859">
    <property type="entry name" value="fruc_bis_ald"/>
    <property type="match status" value="1"/>
</dbReference>
<dbReference type="Gene3D" id="3.20.20.70">
    <property type="entry name" value="Aldolase class I"/>
    <property type="match status" value="1"/>
</dbReference>
<dbReference type="CDD" id="cd00947">
    <property type="entry name" value="TBP_aldolase_IIB"/>
    <property type="match status" value="1"/>
</dbReference>
<dbReference type="PANTHER" id="PTHR30304">
    <property type="entry name" value="D-TAGATOSE-1,6-BISPHOSPHATE ALDOLASE"/>
    <property type="match status" value="1"/>
</dbReference>
<dbReference type="GO" id="GO:0008270">
    <property type="term" value="F:zinc ion binding"/>
    <property type="evidence" value="ECO:0007669"/>
    <property type="project" value="InterPro"/>
</dbReference>
<evidence type="ECO:0000256" key="1">
    <source>
        <dbReference type="ARBA" id="ARBA00022723"/>
    </source>
</evidence>
<evidence type="ECO:0000256" key="2">
    <source>
        <dbReference type="ARBA" id="ARBA00022833"/>
    </source>
</evidence>
<feature type="binding site" evidence="6">
    <location>
        <position position="212"/>
    </location>
    <ligand>
        <name>Zn(2+)</name>
        <dbReference type="ChEBI" id="CHEBI:29105"/>
        <label>1</label>
        <note>catalytic</note>
    </ligand>
</feature>
<name>A0A133XVX2_9ACTN</name>
<feature type="active site" description="Proton donor" evidence="4">
    <location>
        <position position="88"/>
    </location>
</feature>
<dbReference type="GO" id="GO:0004332">
    <property type="term" value="F:fructose-bisphosphate aldolase activity"/>
    <property type="evidence" value="ECO:0007669"/>
    <property type="project" value="InterPro"/>
</dbReference>
<dbReference type="PIRSF" id="PIRSF001359">
    <property type="entry name" value="F_bP_aldolase_II"/>
    <property type="match status" value="1"/>
</dbReference>
<dbReference type="AlphaFoldDB" id="A0A133XVX2"/>
<dbReference type="InterPro" id="IPR050246">
    <property type="entry name" value="Class_II_FBP_aldolase"/>
</dbReference>
<dbReference type="PATRIC" id="fig|1393034.3.peg.428"/>
<protein>
    <submittedName>
        <fullName evidence="7">Fructose-1,6-bisphosphate aldolase, class II</fullName>
    </submittedName>
</protein>
<dbReference type="Pfam" id="PF01116">
    <property type="entry name" value="F_bP_aldolase"/>
    <property type="match status" value="1"/>
</dbReference>
<sequence>MEAFMLVSAKAMLQSAERGHYGIGAFNTNNLEWASSILDAAEQTQSPMIIQCTGGAAKWQTSFKLVSLMVHQLMEDKNITVPVALHLDHGTYEQALECLKLGFTSVMYDGSQENNYELNLKRTEEIVKLAHKKGISVEAEVGGIGGTEDGVTSDGELADPKQCKEMAEIGVDFLACGIGNIHGLYPKDWKSLSFEQLSAIKAEVGPLPLVLHGGTGVPVEQVQKAIKMGISKINVNTDLQVAFAAAVRKYIEAGLDQQGKGYDPRKLLKPGREAIVARTKELIEQFGSDGKGWN</sequence>
<evidence type="ECO:0000256" key="4">
    <source>
        <dbReference type="PIRSR" id="PIRSR001359-1"/>
    </source>
</evidence>
<comment type="cofactor">
    <cofactor evidence="6">
        <name>Zn(2+)</name>
        <dbReference type="ChEBI" id="CHEBI:29105"/>
    </cofactor>
    <text evidence="6">Binds 2 Zn(2+) ions per subunit. One is catalytic and the other provides a structural contribution.</text>
</comment>
<feature type="binding site" evidence="6">
    <location>
        <position position="89"/>
    </location>
    <ligand>
        <name>Zn(2+)</name>
        <dbReference type="ChEBI" id="CHEBI:29105"/>
        <label>1</label>
        <note>catalytic</note>
    </ligand>
</feature>
<evidence type="ECO:0000313" key="7">
    <source>
        <dbReference type="EMBL" id="KXB35080.1"/>
    </source>
</evidence>
<dbReference type="GO" id="GO:0030388">
    <property type="term" value="P:fructose 1,6-bisphosphate metabolic process"/>
    <property type="evidence" value="ECO:0007669"/>
    <property type="project" value="InterPro"/>
</dbReference>
<feature type="binding site" evidence="5">
    <location>
        <begin position="234"/>
        <end position="237"/>
    </location>
    <ligand>
        <name>dihydroxyacetone phosphate</name>
        <dbReference type="ChEBI" id="CHEBI:57642"/>
    </ligand>
</feature>
<keyword evidence="8" id="KW-1185">Reference proteome</keyword>
<dbReference type="EMBL" id="LSCR01000006">
    <property type="protein sequence ID" value="KXB35080.1"/>
    <property type="molecule type" value="Genomic_DNA"/>
</dbReference>
<feature type="binding site" evidence="6">
    <location>
        <position position="109"/>
    </location>
    <ligand>
        <name>Zn(2+)</name>
        <dbReference type="ChEBI" id="CHEBI:29105"/>
        <label>2</label>
    </ligand>
</feature>
<keyword evidence="3" id="KW-0456">Lyase</keyword>
<feature type="binding site" evidence="6">
    <location>
        <position position="140"/>
    </location>
    <ligand>
        <name>Zn(2+)</name>
        <dbReference type="ChEBI" id="CHEBI:29105"/>
        <label>2</label>
    </ligand>
</feature>